<name>W9S9D1_9ROSA</name>
<keyword evidence="2 4" id="KW-0328">Glycosyltransferase</keyword>
<keyword evidence="3 4" id="KW-0808">Transferase</keyword>
<dbReference type="Pfam" id="PF00201">
    <property type="entry name" value="UDPGT"/>
    <property type="match status" value="1"/>
</dbReference>
<dbReference type="PANTHER" id="PTHR48047">
    <property type="entry name" value="GLYCOSYLTRANSFERASE"/>
    <property type="match status" value="1"/>
</dbReference>
<dbReference type="eggNOG" id="KOG1192">
    <property type="taxonomic scope" value="Eukaryota"/>
</dbReference>
<dbReference type="InterPro" id="IPR035595">
    <property type="entry name" value="UDP_glycos_trans_CS"/>
</dbReference>
<sequence length="528" mass="57650">MSSTHILVFPFPAQGHMIPLLDFTDQIIRSRNAGEITITILVTPKNLPLLNQILSVHPSIQTLVLPFPSSSSIPLGAENAKDLKPSSALAMIRAVVTPKNLPLLNQILSVHPSIQTLVLPFPSSYSIPLGVENAKDSTSDLAMMRAVGGLHDPLIKWFRSHPSPPVAILSDMFLGWTHRLAADLGIRRIVFSPSGALALSVMFSMWRDLPTRRDPNDQNEVVSFGGVPNCPKYPWWQLSPLYRSYVEGDPDGEFFRDAFLDNLASWGLVVNSFGDLEGVYLEHLRKETGHIRVWAVGPVKPIEQSGPTTRGGPSSVSADSITSWLDKCDDLKVVYVCFGTQAVLSNDEMEALALGLERSGVRFVWSIKEPAEAHVEGGYGRVPQGFDDRVAGRGLVIKGWAPQVLILNHRAVGAFLTHCGWNSVLESVTTGVPILAWPMGADQFINAALLDQLKLAIRVCEGEETVSDSVDLARVLVESVREDDRAERQRAKQLREAALRATVNGGSSVKDVESFIVHLVALGVATCK</sequence>
<dbReference type="SUPFAM" id="SSF53756">
    <property type="entry name" value="UDP-Glycosyltransferase/glycogen phosphorylase"/>
    <property type="match status" value="2"/>
</dbReference>
<evidence type="ECO:0000256" key="5">
    <source>
        <dbReference type="RuleBase" id="RU362057"/>
    </source>
</evidence>
<protein>
    <recommendedName>
        <fullName evidence="5">Glycosyltransferase</fullName>
        <ecNumber evidence="5">2.4.1.-</ecNumber>
    </recommendedName>
</protein>
<dbReference type="EC" id="2.4.1.-" evidence="5"/>
<dbReference type="InterPro" id="IPR002213">
    <property type="entry name" value="UDP_glucos_trans"/>
</dbReference>
<dbReference type="PROSITE" id="PS00375">
    <property type="entry name" value="UDPGT"/>
    <property type="match status" value="1"/>
</dbReference>
<dbReference type="PANTHER" id="PTHR48047:SF8">
    <property type="entry name" value="FLAVONOL 3-O-GLUCOSYLTRANSFERASE UGT89B1"/>
    <property type="match status" value="1"/>
</dbReference>
<reference evidence="7" key="1">
    <citation type="submission" date="2013-01" db="EMBL/GenBank/DDBJ databases">
        <title>Draft Genome Sequence of a Mulberry Tree, Morus notabilis C.K. Schneid.</title>
        <authorList>
            <person name="He N."/>
            <person name="Zhao S."/>
        </authorList>
    </citation>
    <scope>NUCLEOTIDE SEQUENCE</scope>
</reference>
<organism evidence="6 7">
    <name type="scientific">Morus notabilis</name>
    <dbReference type="NCBI Taxonomy" id="981085"/>
    <lineage>
        <taxon>Eukaryota</taxon>
        <taxon>Viridiplantae</taxon>
        <taxon>Streptophyta</taxon>
        <taxon>Embryophyta</taxon>
        <taxon>Tracheophyta</taxon>
        <taxon>Spermatophyta</taxon>
        <taxon>Magnoliopsida</taxon>
        <taxon>eudicotyledons</taxon>
        <taxon>Gunneridae</taxon>
        <taxon>Pentapetalae</taxon>
        <taxon>rosids</taxon>
        <taxon>fabids</taxon>
        <taxon>Rosales</taxon>
        <taxon>Moraceae</taxon>
        <taxon>Moreae</taxon>
        <taxon>Morus</taxon>
    </lineage>
</organism>
<evidence type="ECO:0000313" key="7">
    <source>
        <dbReference type="Proteomes" id="UP000030645"/>
    </source>
</evidence>
<dbReference type="FunFam" id="3.40.50.2000:FF:000064">
    <property type="entry name" value="Glycosyltransferase"/>
    <property type="match status" value="1"/>
</dbReference>
<proteinExistence type="inferred from homology"/>
<dbReference type="EMBL" id="KE346282">
    <property type="protein sequence ID" value="EXC32124.1"/>
    <property type="molecule type" value="Genomic_DNA"/>
</dbReference>
<accession>W9S9D1</accession>
<dbReference type="Gene3D" id="3.40.50.2000">
    <property type="entry name" value="Glycogen Phosphorylase B"/>
    <property type="match status" value="3"/>
</dbReference>
<evidence type="ECO:0000256" key="2">
    <source>
        <dbReference type="ARBA" id="ARBA00022676"/>
    </source>
</evidence>
<dbReference type="GO" id="GO:0035251">
    <property type="term" value="F:UDP-glucosyltransferase activity"/>
    <property type="evidence" value="ECO:0007669"/>
    <property type="project" value="TreeGrafter"/>
</dbReference>
<evidence type="ECO:0000313" key="6">
    <source>
        <dbReference type="EMBL" id="EXC32124.1"/>
    </source>
</evidence>
<evidence type="ECO:0000256" key="1">
    <source>
        <dbReference type="ARBA" id="ARBA00009995"/>
    </source>
</evidence>
<evidence type="ECO:0000256" key="3">
    <source>
        <dbReference type="ARBA" id="ARBA00022679"/>
    </source>
</evidence>
<comment type="similarity">
    <text evidence="1 4">Belongs to the UDP-glycosyltransferase family.</text>
</comment>
<dbReference type="AlphaFoldDB" id="W9S9D1"/>
<dbReference type="CDD" id="cd03784">
    <property type="entry name" value="GT1_Gtf-like"/>
    <property type="match status" value="1"/>
</dbReference>
<dbReference type="Proteomes" id="UP000030645">
    <property type="component" value="Unassembled WGS sequence"/>
</dbReference>
<evidence type="ECO:0000256" key="4">
    <source>
        <dbReference type="RuleBase" id="RU003718"/>
    </source>
</evidence>
<keyword evidence="7" id="KW-1185">Reference proteome</keyword>
<gene>
    <name evidence="6" type="ORF">L484_004605</name>
</gene>